<name>A0A8J2YJC0_9RHOB</name>
<feature type="transmembrane region" description="Helical" evidence="5">
    <location>
        <begin position="21"/>
        <end position="48"/>
    </location>
</feature>
<evidence type="ECO:0000313" key="8">
    <source>
        <dbReference type="Proteomes" id="UP000602745"/>
    </source>
</evidence>
<reference evidence="7" key="2">
    <citation type="submission" date="2020-09" db="EMBL/GenBank/DDBJ databases">
        <authorList>
            <person name="Sun Q."/>
            <person name="Sedlacek I."/>
        </authorList>
    </citation>
    <scope>NUCLEOTIDE SEQUENCE</scope>
    <source>
        <strain evidence="7">CCM 7684</strain>
    </source>
</reference>
<organism evidence="7 8">
    <name type="scientific">Agaricicola taiwanensis</name>
    <dbReference type="NCBI Taxonomy" id="591372"/>
    <lineage>
        <taxon>Bacteria</taxon>
        <taxon>Pseudomonadati</taxon>
        <taxon>Pseudomonadota</taxon>
        <taxon>Alphaproteobacteria</taxon>
        <taxon>Rhodobacterales</taxon>
        <taxon>Paracoccaceae</taxon>
        <taxon>Agaricicola</taxon>
    </lineage>
</organism>
<comment type="subcellular location">
    <subcellularLocation>
        <location evidence="1">Membrane</location>
        <topology evidence="1">Multi-pass membrane protein</topology>
    </subcellularLocation>
</comment>
<keyword evidence="2 5" id="KW-0812">Transmembrane</keyword>
<keyword evidence="4 5" id="KW-0472">Membrane</keyword>
<dbReference type="InterPro" id="IPR010432">
    <property type="entry name" value="RDD"/>
</dbReference>
<sequence length="151" mass="16490">MTATYTLADDARFDAVRRRRMLAFIIDFTIVALLSLAVGVLVFFLGIITLGLAWLLYGGIFPVIAILYSGMTVGGEHSATVGMRAAGLVTRRESGGRPDFIQGAAHVILFYVSVSFLTPLILLVSLFNSRKRMLHDMLVGITVENALLRLT</sequence>
<dbReference type="Pfam" id="PF06271">
    <property type="entry name" value="RDD"/>
    <property type="match status" value="1"/>
</dbReference>
<evidence type="ECO:0000259" key="6">
    <source>
        <dbReference type="Pfam" id="PF06271"/>
    </source>
</evidence>
<proteinExistence type="predicted"/>
<dbReference type="AlphaFoldDB" id="A0A8J2YJC0"/>
<evidence type="ECO:0000256" key="2">
    <source>
        <dbReference type="ARBA" id="ARBA00022692"/>
    </source>
</evidence>
<evidence type="ECO:0000256" key="4">
    <source>
        <dbReference type="ARBA" id="ARBA00023136"/>
    </source>
</evidence>
<comment type="caution">
    <text evidence="7">The sequence shown here is derived from an EMBL/GenBank/DDBJ whole genome shotgun (WGS) entry which is preliminary data.</text>
</comment>
<accession>A0A8J2YJC0</accession>
<dbReference type="GO" id="GO:0016020">
    <property type="term" value="C:membrane"/>
    <property type="evidence" value="ECO:0007669"/>
    <property type="project" value="UniProtKB-SubCell"/>
</dbReference>
<keyword evidence="8" id="KW-1185">Reference proteome</keyword>
<protein>
    <submittedName>
        <fullName evidence="7">Membrane protein</fullName>
    </submittedName>
</protein>
<evidence type="ECO:0000256" key="3">
    <source>
        <dbReference type="ARBA" id="ARBA00022989"/>
    </source>
</evidence>
<dbReference type="Proteomes" id="UP000602745">
    <property type="component" value="Unassembled WGS sequence"/>
</dbReference>
<evidence type="ECO:0000313" key="7">
    <source>
        <dbReference type="EMBL" id="GGE46470.1"/>
    </source>
</evidence>
<evidence type="ECO:0000256" key="5">
    <source>
        <dbReference type="SAM" id="Phobius"/>
    </source>
</evidence>
<keyword evidence="3 5" id="KW-1133">Transmembrane helix</keyword>
<feature type="domain" description="RDD" evidence="6">
    <location>
        <begin position="18"/>
        <end position="139"/>
    </location>
</feature>
<gene>
    <name evidence="7" type="ORF">GCM10007276_24600</name>
</gene>
<dbReference type="RefSeq" id="WP_229729397.1">
    <property type="nucleotide sequence ID" value="NZ_BMCP01000002.1"/>
</dbReference>
<dbReference type="EMBL" id="BMCP01000002">
    <property type="protein sequence ID" value="GGE46470.1"/>
    <property type="molecule type" value="Genomic_DNA"/>
</dbReference>
<reference evidence="7" key="1">
    <citation type="journal article" date="2014" name="Int. J. Syst. Evol. Microbiol.">
        <title>Complete genome sequence of Corynebacterium casei LMG S-19264T (=DSM 44701T), isolated from a smear-ripened cheese.</title>
        <authorList>
            <consortium name="US DOE Joint Genome Institute (JGI-PGF)"/>
            <person name="Walter F."/>
            <person name="Albersmeier A."/>
            <person name="Kalinowski J."/>
            <person name="Ruckert C."/>
        </authorList>
    </citation>
    <scope>NUCLEOTIDE SEQUENCE</scope>
    <source>
        <strain evidence="7">CCM 7684</strain>
    </source>
</reference>
<feature type="transmembrane region" description="Helical" evidence="5">
    <location>
        <begin position="54"/>
        <end position="74"/>
    </location>
</feature>
<feature type="transmembrane region" description="Helical" evidence="5">
    <location>
        <begin position="107"/>
        <end position="127"/>
    </location>
</feature>
<evidence type="ECO:0000256" key="1">
    <source>
        <dbReference type="ARBA" id="ARBA00004141"/>
    </source>
</evidence>